<protein>
    <submittedName>
        <fullName evidence="1">Uncharacterized protein</fullName>
    </submittedName>
</protein>
<accession>A0AAD8JQL7</accession>
<dbReference type="EMBL" id="JAUHHV010000011">
    <property type="protein sequence ID" value="KAK1406901.1"/>
    <property type="molecule type" value="Genomic_DNA"/>
</dbReference>
<proteinExistence type="predicted"/>
<reference evidence="1" key="1">
    <citation type="journal article" date="2023" name="bioRxiv">
        <title>Improved chromosome-level genome assembly for marigold (Tagetes erecta).</title>
        <authorList>
            <person name="Jiang F."/>
            <person name="Yuan L."/>
            <person name="Wang S."/>
            <person name="Wang H."/>
            <person name="Xu D."/>
            <person name="Wang A."/>
            <person name="Fan W."/>
        </authorList>
    </citation>
    <scope>NUCLEOTIDE SEQUENCE</scope>
    <source>
        <strain evidence="1">WSJ</strain>
        <tissue evidence="1">Leaf</tissue>
    </source>
</reference>
<dbReference type="AlphaFoldDB" id="A0AAD8JQL7"/>
<sequence>MHSSISTGPGLCEILTSTFMSKKRGCGKLPTSVSLQLPVHQKSLIADLRAKLKRKMMPLNPTTSIATTMFNNKAKL</sequence>
<name>A0AAD8JQL7_TARER</name>
<keyword evidence="2" id="KW-1185">Reference proteome</keyword>
<organism evidence="1 2">
    <name type="scientific">Tagetes erecta</name>
    <name type="common">African marigold</name>
    <dbReference type="NCBI Taxonomy" id="13708"/>
    <lineage>
        <taxon>Eukaryota</taxon>
        <taxon>Viridiplantae</taxon>
        <taxon>Streptophyta</taxon>
        <taxon>Embryophyta</taxon>
        <taxon>Tracheophyta</taxon>
        <taxon>Spermatophyta</taxon>
        <taxon>Magnoliopsida</taxon>
        <taxon>eudicotyledons</taxon>
        <taxon>Gunneridae</taxon>
        <taxon>Pentapetalae</taxon>
        <taxon>asterids</taxon>
        <taxon>campanulids</taxon>
        <taxon>Asterales</taxon>
        <taxon>Asteraceae</taxon>
        <taxon>Asteroideae</taxon>
        <taxon>Heliantheae alliance</taxon>
        <taxon>Tageteae</taxon>
        <taxon>Tagetes</taxon>
    </lineage>
</organism>
<evidence type="ECO:0000313" key="1">
    <source>
        <dbReference type="EMBL" id="KAK1406901.1"/>
    </source>
</evidence>
<gene>
    <name evidence="1" type="ORF">QVD17_38510</name>
</gene>
<comment type="caution">
    <text evidence="1">The sequence shown here is derived from an EMBL/GenBank/DDBJ whole genome shotgun (WGS) entry which is preliminary data.</text>
</comment>
<evidence type="ECO:0000313" key="2">
    <source>
        <dbReference type="Proteomes" id="UP001229421"/>
    </source>
</evidence>
<dbReference type="Proteomes" id="UP001229421">
    <property type="component" value="Unassembled WGS sequence"/>
</dbReference>